<keyword evidence="4" id="KW-1185">Reference proteome</keyword>
<protein>
    <submittedName>
        <fullName evidence="3">DUF3955 domain-containing protein</fullName>
    </submittedName>
</protein>
<feature type="domain" description="DUF3955" evidence="2">
    <location>
        <begin position="3"/>
        <end position="57"/>
    </location>
</feature>
<name>A0ABU8FGJ1_9BACI</name>
<evidence type="ECO:0000259" key="2">
    <source>
        <dbReference type="Pfam" id="PF13127"/>
    </source>
</evidence>
<dbReference type="Pfam" id="PF13127">
    <property type="entry name" value="DUF3955"/>
    <property type="match status" value="1"/>
</dbReference>
<sequence>MKKYILTLLPFIFGIACFVSFHTVGSTVAPDGKLVEPFYLLPIGYAFIAIGIVSLFVNKMKKVKK</sequence>
<accession>A0ABU8FGJ1</accession>
<evidence type="ECO:0000313" key="4">
    <source>
        <dbReference type="Proteomes" id="UP001372526"/>
    </source>
</evidence>
<evidence type="ECO:0000313" key="3">
    <source>
        <dbReference type="EMBL" id="MEI4801603.1"/>
    </source>
</evidence>
<comment type="caution">
    <text evidence="3">The sequence shown here is derived from an EMBL/GenBank/DDBJ whole genome shotgun (WGS) entry which is preliminary data.</text>
</comment>
<organism evidence="3 4">
    <name type="scientific">Bacillus bruguierae</name>
    <dbReference type="NCBI Taxonomy" id="3127667"/>
    <lineage>
        <taxon>Bacteria</taxon>
        <taxon>Bacillati</taxon>
        <taxon>Bacillota</taxon>
        <taxon>Bacilli</taxon>
        <taxon>Bacillales</taxon>
        <taxon>Bacillaceae</taxon>
        <taxon>Bacillus</taxon>
    </lineage>
</organism>
<dbReference type="RefSeq" id="WP_336472264.1">
    <property type="nucleotide sequence ID" value="NZ_JBAWSX010000004.1"/>
</dbReference>
<dbReference type="PROSITE" id="PS51257">
    <property type="entry name" value="PROKAR_LIPOPROTEIN"/>
    <property type="match status" value="1"/>
</dbReference>
<dbReference type="InterPro" id="IPR025016">
    <property type="entry name" value="DUF3955"/>
</dbReference>
<evidence type="ECO:0000256" key="1">
    <source>
        <dbReference type="SAM" id="Phobius"/>
    </source>
</evidence>
<dbReference type="Proteomes" id="UP001372526">
    <property type="component" value="Unassembled WGS sequence"/>
</dbReference>
<proteinExistence type="predicted"/>
<feature type="transmembrane region" description="Helical" evidence="1">
    <location>
        <begin position="37"/>
        <end position="57"/>
    </location>
</feature>
<keyword evidence="1" id="KW-1133">Transmembrane helix</keyword>
<gene>
    <name evidence="3" type="ORF">WAZ07_09720</name>
</gene>
<keyword evidence="1" id="KW-0472">Membrane</keyword>
<reference evidence="3 4" key="1">
    <citation type="submission" date="2024-01" db="EMBL/GenBank/DDBJ databases">
        <title>Seven novel Bacillus-like species.</title>
        <authorList>
            <person name="Liu G."/>
        </authorList>
    </citation>
    <scope>NUCLEOTIDE SEQUENCE [LARGE SCALE GENOMIC DNA]</scope>
    <source>
        <strain evidence="3 4">FJAT-51639</strain>
    </source>
</reference>
<dbReference type="EMBL" id="JBAWSX010000004">
    <property type="protein sequence ID" value="MEI4801603.1"/>
    <property type="molecule type" value="Genomic_DNA"/>
</dbReference>
<keyword evidence="1" id="KW-0812">Transmembrane</keyword>